<comment type="caution">
    <text evidence="1">The sequence shown here is derived from an EMBL/GenBank/DDBJ whole genome shotgun (WGS) entry which is preliminary data.</text>
</comment>
<dbReference type="EMBL" id="JAZHOG010000001">
    <property type="protein sequence ID" value="MEJ8566496.1"/>
    <property type="molecule type" value="Genomic_DNA"/>
</dbReference>
<evidence type="ECO:0000313" key="2">
    <source>
        <dbReference type="Proteomes" id="UP001359886"/>
    </source>
</evidence>
<sequence length="72" mass="7831">MPGAEQRTVIPKQHTVTLKQRTVVLKQHTVHLKQHTVIPDLIRDPPGLVEWIPAFAGMTGPGCLARSSAPSS</sequence>
<protein>
    <submittedName>
        <fullName evidence="1">Uncharacterized protein</fullName>
    </submittedName>
</protein>
<keyword evidence="2" id="KW-1185">Reference proteome</keyword>
<evidence type="ECO:0000313" key="1">
    <source>
        <dbReference type="EMBL" id="MEJ8566496.1"/>
    </source>
</evidence>
<organism evidence="1 2">
    <name type="scientific">Elongatibacter sediminis</name>
    <dbReference type="NCBI Taxonomy" id="3119006"/>
    <lineage>
        <taxon>Bacteria</taxon>
        <taxon>Pseudomonadati</taxon>
        <taxon>Pseudomonadota</taxon>
        <taxon>Gammaproteobacteria</taxon>
        <taxon>Chromatiales</taxon>
        <taxon>Wenzhouxiangellaceae</taxon>
        <taxon>Elongatibacter</taxon>
    </lineage>
</organism>
<dbReference type="RefSeq" id="WP_354693814.1">
    <property type="nucleotide sequence ID" value="NZ_JAZHOG010000001.1"/>
</dbReference>
<proteinExistence type="predicted"/>
<dbReference type="Proteomes" id="UP001359886">
    <property type="component" value="Unassembled WGS sequence"/>
</dbReference>
<accession>A0AAW9RFC4</accession>
<reference evidence="1 2" key="1">
    <citation type="submission" date="2024-02" db="EMBL/GenBank/DDBJ databases">
        <title>A novel Wenzhouxiangellaceae bacterium, isolated from coastal sediments.</title>
        <authorList>
            <person name="Du Z.-J."/>
            <person name="Ye Y.-Q."/>
            <person name="Zhang X.-Y."/>
        </authorList>
    </citation>
    <scope>NUCLEOTIDE SEQUENCE [LARGE SCALE GENOMIC DNA]</scope>
    <source>
        <strain evidence="1 2">CH-27</strain>
    </source>
</reference>
<gene>
    <name evidence="1" type="ORF">V3330_02555</name>
</gene>
<name>A0AAW9RFC4_9GAMM</name>
<dbReference type="AlphaFoldDB" id="A0AAW9RFC4"/>